<keyword evidence="5 9" id="KW-0812">Transmembrane</keyword>
<name>A0ABV8S295_9BURK</name>
<sequence>MGTIDDKRRALRRPLPIRLLEGFGIVLLLLTLGATLAGMLGRYLHLRNVEGSFEIAGLAFVWLTFIGTVIAEVRRENVRFEGLILLLPPVGRYVLEWVNLLVLLGVGLWLANSGWSVLQQSGHVPTPVLRWPAGILSSALFSTALMLVALAVWRLAGLLKSSSKDSP</sequence>
<dbReference type="InterPro" id="IPR007387">
    <property type="entry name" value="TRAP_DctQ"/>
</dbReference>
<dbReference type="PANTHER" id="PTHR35011">
    <property type="entry name" value="2,3-DIKETO-L-GULONATE TRAP TRANSPORTER SMALL PERMEASE PROTEIN YIAM"/>
    <property type="match status" value="1"/>
</dbReference>
<comment type="subcellular location">
    <subcellularLocation>
        <location evidence="1 9">Cell inner membrane</location>
        <topology evidence="1 9">Multi-pass membrane protein</topology>
    </subcellularLocation>
</comment>
<keyword evidence="6 9" id="KW-1133">Transmembrane helix</keyword>
<reference evidence="12" key="1">
    <citation type="journal article" date="2019" name="Int. J. Syst. Evol. Microbiol.">
        <title>The Global Catalogue of Microorganisms (GCM) 10K type strain sequencing project: providing services to taxonomists for standard genome sequencing and annotation.</title>
        <authorList>
            <consortium name="The Broad Institute Genomics Platform"/>
            <consortium name="The Broad Institute Genome Sequencing Center for Infectious Disease"/>
            <person name="Wu L."/>
            <person name="Ma J."/>
        </authorList>
    </citation>
    <scope>NUCLEOTIDE SEQUENCE [LARGE SCALE GENOMIC DNA]</scope>
    <source>
        <strain evidence="12">CGMCC 1.19029</strain>
    </source>
</reference>
<evidence type="ECO:0000313" key="12">
    <source>
        <dbReference type="Proteomes" id="UP001595756"/>
    </source>
</evidence>
<evidence type="ECO:0000259" key="10">
    <source>
        <dbReference type="Pfam" id="PF04290"/>
    </source>
</evidence>
<feature type="transmembrane region" description="Helical" evidence="9">
    <location>
        <begin position="131"/>
        <end position="153"/>
    </location>
</feature>
<comment type="similarity">
    <text evidence="8 9">Belongs to the TRAP transporter small permease family.</text>
</comment>
<evidence type="ECO:0000313" key="11">
    <source>
        <dbReference type="EMBL" id="MFC4299607.1"/>
    </source>
</evidence>
<feature type="transmembrane region" description="Helical" evidence="9">
    <location>
        <begin position="93"/>
        <end position="111"/>
    </location>
</feature>
<feature type="transmembrane region" description="Helical" evidence="9">
    <location>
        <begin position="55"/>
        <end position="73"/>
    </location>
</feature>
<dbReference type="PANTHER" id="PTHR35011:SF2">
    <property type="entry name" value="2,3-DIKETO-L-GULONATE TRAP TRANSPORTER SMALL PERMEASE PROTEIN YIAM"/>
    <property type="match status" value="1"/>
</dbReference>
<evidence type="ECO:0000256" key="7">
    <source>
        <dbReference type="ARBA" id="ARBA00023136"/>
    </source>
</evidence>
<organism evidence="11 12">
    <name type="scientific">Castellaniella hirudinis</name>
    <dbReference type="NCBI Taxonomy" id="1144617"/>
    <lineage>
        <taxon>Bacteria</taxon>
        <taxon>Pseudomonadati</taxon>
        <taxon>Pseudomonadota</taxon>
        <taxon>Betaproteobacteria</taxon>
        <taxon>Burkholderiales</taxon>
        <taxon>Alcaligenaceae</taxon>
        <taxon>Castellaniella</taxon>
    </lineage>
</organism>
<keyword evidence="12" id="KW-1185">Reference proteome</keyword>
<evidence type="ECO:0000256" key="2">
    <source>
        <dbReference type="ARBA" id="ARBA00022448"/>
    </source>
</evidence>
<evidence type="ECO:0000256" key="9">
    <source>
        <dbReference type="RuleBase" id="RU369079"/>
    </source>
</evidence>
<keyword evidence="3" id="KW-1003">Cell membrane</keyword>
<keyword evidence="4 9" id="KW-0997">Cell inner membrane</keyword>
<evidence type="ECO:0000256" key="8">
    <source>
        <dbReference type="ARBA" id="ARBA00038436"/>
    </source>
</evidence>
<dbReference type="EMBL" id="JBHSDY010000010">
    <property type="protein sequence ID" value="MFC4299607.1"/>
    <property type="molecule type" value="Genomic_DNA"/>
</dbReference>
<proteinExistence type="inferred from homology"/>
<comment type="function">
    <text evidence="9">Part of the tripartite ATP-independent periplasmic (TRAP) transport system.</text>
</comment>
<protein>
    <recommendedName>
        <fullName evidence="9">TRAP transporter small permease protein</fullName>
    </recommendedName>
</protein>
<feature type="transmembrane region" description="Helical" evidence="9">
    <location>
        <begin position="20"/>
        <end position="43"/>
    </location>
</feature>
<comment type="caution">
    <text evidence="11">The sequence shown here is derived from an EMBL/GenBank/DDBJ whole genome shotgun (WGS) entry which is preliminary data.</text>
</comment>
<evidence type="ECO:0000256" key="4">
    <source>
        <dbReference type="ARBA" id="ARBA00022519"/>
    </source>
</evidence>
<keyword evidence="2 9" id="KW-0813">Transport</keyword>
<dbReference type="Pfam" id="PF04290">
    <property type="entry name" value="DctQ"/>
    <property type="match status" value="1"/>
</dbReference>
<dbReference type="Proteomes" id="UP001595756">
    <property type="component" value="Unassembled WGS sequence"/>
</dbReference>
<comment type="subunit">
    <text evidence="9">The complex comprises the extracytoplasmic solute receptor protein and the two transmembrane proteins.</text>
</comment>
<keyword evidence="7 9" id="KW-0472">Membrane</keyword>
<feature type="domain" description="Tripartite ATP-independent periplasmic transporters DctQ component" evidence="10">
    <location>
        <begin position="33"/>
        <end position="158"/>
    </location>
</feature>
<evidence type="ECO:0000256" key="3">
    <source>
        <dbReference type="ARBA" id="ARBA00022475"/>
    </source>
</evidence>
<dbReference type="RefSeq" id="WP_376814115.1">
    <property type="nucleotide sequence ID" value="NZ_JBHSDY010000010.1"/>
</dbReference>
<gene>
    <name evidence="11" type="ORF">ACFO0J_16310</name>
</gene>
<accession>A0ABV8S295</accession>
<evidence type="ECO:0000256" key="5">
    <source>
        <dbReference type="ARBA" id="ARBA00022692"/>
    </source>
</evidence>
<evidence type="ECO:0000256" key="6">
    <source>
        <dbReference type="ARBA" id="ARBA00022989"/>
    </source>
</evidence>
<evidence type="ECO:0000256" key="1">
    <source>
        <dbReference type="ARBA" id="ARBA00004429"/>
    </source>
</evidence>
<dbReference type="InterPro" id="IPR055348">
    <property type="entry name" value="DctQ"/>
</dbReference>